<dbReference type="EMBL" id="BAABWU010000009">
    <property type="protein sequence ID" value="GAA6197108.1"/>
    <property type="molecule type" value="Genomic_DNA"/>
</dbReference>
<protein>
    <submittedName>
        <fullName evidence="2">Uncharacterized protein</fullName>
    </submittedName>
</protein>
<organism evidence="2 3">
    <name type="scientific">Pseudophaeobacter arcticus</name>
    <dbReference type="NCBI Taxonomy" id="385492"/>
    <lineage>
        <taxon>Bacteria</taxon>
        <taxon>Pseudomonadati</taxon>
        <taxon>Pseudomonadota</taxon>
        <taxon>Alphaproteobacteria</taxon>
        <taxon>Rhodobacterales</taxon>
        <taxon>Paracoccaceae</taxon>
        <taxon>Pseudophaeobacter</taxon>
    </lineage>
</organism>
<reference evidence="2 3" key="1">
    <citation type="submission" date="2024-04" db="EMBL/GenBank/DDBJ databases">
        <title>Draft genome sequence of Pseudophaeobacter arcticus NBRC 116598.</title>
        <authorList>
            <person name="Miyakawa T."/>
            <person name="Kusuya Y."/>
            <person name="Miura T."/>
        </authorList>
    </citation>
    <scope>NUCLEOTIDE SEQUENCE [LARGE SCALE GENOMIC DNA]</scope>
    <source>
        <strain evidence="2 3">SU-CL00105</strain>
    </source>
</reference>
<evidence type="ECO:0000256" key="1">
    <source>
        <dbReference type="SAM" id="MobiDB-lite"/>
    </source>
</evidence>
<gene>
    <name evidence="2" type="ORF">NBRC116598_25520</name>
</gene>
<evidence type="ECO:0000313" key="3">
    <source>
        <dbReference type="Proteomes" id="UP001441944"/>
    </source>
</evidence>
<dbReference type="InterPro" id="IPR045516">
    <property type="entry name" value="DUF6477"/>
</dbReference>
<comment type="caution">
    <text evidence="2">The sequence shown here is derived from an EMBL/GenBank/DDBJ whole genome shotgun (WGS) entry which is preliminary data.</text>
</comment>
<proteinExistence type="predicted"/>
<accession>A0ABQ0AMP8</accession>
<name>A0ABQ0AMP8_9RHOB</name>
<evidence type="ECO:0000313" key="2">
    <source>
        <dbReference type="EMBL" id="GAA6197108.1"/>
    </source>
</evidence>
<dbReference type="Pfam" id="PF20083">
    <property type="entry name" value="DUF6477"/>
    <property type="match status" value="1"/>
</dbReference>
<feature type="region of interest" description="Disordered" evidence="1">
    <location>
        <begin position="30"/>
        <end position="60"/>
    </location>
</feature>
<keyword evidence="3" id="KW-1185">Reference proteome</keyword>
<sequence length="60" mass="6598">MNQQRLSGDAGYAITRHVEVLIAMLGESAYLSPPNSQDRPDEAIAQNAPPVPNENRQRPL</sequence>
<dbReference type="Proteomes" id="UP001441944">
    <property type="component" value="Unassembled WGS sequence"/>
</dbReference>